<accession>A0A7J6PIF7</accession>
<evidence type="ECO:0000313" key="3">
    <source>
        <dbReference type="Proteomes" id="UP000541610"/>
    </source>
</evidence>
<evidence type="ECO:0000256" key="1">
    <source>
        <dbReference type="SAM" id="MobiDB-lite"/>
    </source>
</evidence>
<comment type="caution">
    <text evidence="2">The sequence shown here is derived from an EMBL/GenBank/DDBJ whole genome shotgun (WGS) entry which is preliminary data.</text>
</comment>
<feature type="region of interest" description="Disordered" evidence="1">
    <location>
        <begin position="199"/>
        <end position="225"/>
    </location>
</feature>
<feature type="compositionally biased region" description="Basic and acidic residues" evidence="1">
    <location>
        <begin position="63"/>
        <end position="72"/>
    </location>
</feature>
<organism evidence="2 3">
    <name type="scientific">Perkinsus olseni</name>
    <name type="common">Perkinsus atlanticus</name>
    <dbReference type="NCBI Taxonomy" id="32597"/>
    <lineage>
        <taxon>Eukaryota</taxon>
        <taxon>Sar</taxon>
        <taxon>Alveolata</taxon>
        <taxon>Perkinsozoa</taxon>
        <taxon>Perkinsea</taxon>
        <taxon>Perkinsida</taxon>
        <taxon>Perkinsidae</taxon>
        <taxon>Perkinsus</taxon>
    </lineage>
</organism>
<evidence type="ECO:0000313" key="2">
    <source>
        <dbReference type="EMBL" id="KAF4695958.1"/>
    </source>
</evidence>
<reference evidence="2 3" key="1">
    <citation type="submission" date="2020-04" db="EMBL/GenBank/DDBJ databases">
        <title>Perkinsus olseni comparative genomics.</title>
        <authorList>
            <person name="Bogema D.R."/>
        </authorList>
    </citation>
    <scope>NUCLEOTIDE SEQUENCE [LARGE SCALE GENOMIC DNA]</scope>
    <source>
        <strain evidence="2">00978-12</strain>
    </source>
</reference>
<sequence length="225" mass="24559">MMNAHRELPLLEGQADEGYVFLDLDLISPTQLQPTQPPPTNGSQAPTQPPFKRARSDQLPSEWPHDSADTHPDGAANSASTSTLRVKYFTKTFIATRGSQPVDGKVAGRRRWPGGAEKFLHICARIQRSGAAPEPRQYWYTSKRAFPVRGEPFVNGCAALIDVLIQSVGSDDVKASAMSLAVCGIIPVLMKIRSHRKKMAKAHNEADGLGKAASKETSQQRKKTS</sequence>
<feature type="region of interest" description="Disordered" evidence="1">
    <location>
        <begin position="29"/>
        <end position="80"/>
    </location>
</feature>
<gene>
    <name evidence="2" type="ORF">FOZ60_002657</name>
</gene>
<dbReference type="AlphaFoldDB" id="A0A7J6PIF7"/>
<name>A0A7J6PIF7_PEROL</name>
<proteinExistence type="predicted"/>
<dbReference type="EMBL" id="JABANP010000015">
    <property type="protein sequence ID" value="KAF4695958.1"/>
    <property type="molecule type" value="Genomic_DNA"/>
</dbReference>
<protein>
    <submittedName>
        <fullName evidence="2">Uncharacterized protein</fullName>
    </submittedName>
</protein>
<dbReference type="Proteomes" id="UP000541610">
    <property type="component" value="Unassembled WGS sequence"/>
</dbReference>